<comment type="caution">
    <text evidence="2">The sequence shown here is derived from an EMBL/GenBank/DDBJ whole genome shotgun (WGS) entry which is preliminary data.</text>
</comment>
<protein>
    <recommendedName>
        <fullName evidence="1">HTH marR-type domain-containing protein</fullName>
    </recommendedName>
</protein>
<dbReference type="GO" id="GO:0003700">
    <property type="term" value="F:DNA-binding transcription factor activity"/>
    <property type="evidence" value="ECO:0007669"/>
    <property type="project" value="InterPro"/>
</dbReference>
<dbReference type="PROSITE" id="PS50995">
    <property type="entry name" value="HTH_MARR_2"/>
    <property type="match status" value="1"/>
</dbReference>
<dbReference type="PRINTS" id="PR00598">
    <property type="entry name" value="HTHMARR"/>
</dbReference>
<dbReference type="AlphaFoldDB" id="A0A1X2AL00"/>
<dbReference type="InterPro" id="IPR036390">
    <property type="entry name" value="WH_DNA-bd_sf"/>
</dbReference>
<dbReference type="PANTHER" id="PTHR33164:SF43">
    <property type="entry name" value="HTH-TYPE TRANSCRIPTIONAL REPRESSOR YETL"/>
    <property type="match status" value="1"/>
</dbReference>
<dbReference type="PANTHER" id="PTHR33164">
    <property type="entry name" value="TRANSCRIPTIONAL REGULATOR, MARR FAMILY"/>
    <property type="match status" value="1"/>
</dbReference>
<reference evidence="2 3" key="1">
    <citation type="journal article" date="2015" name="Emerg. Microbes Infect.">
        <title>Characterization of 17 strains belonging to the Mycobacterium simiae complex and description of Mycobacterium paraense sp. nov.</title>
        <authorList>
            <person name="Fusco da Costa A.R."/>
            <person name="Fedrizzi T."/>
            <person name="Lopes M.L."/>
            <person name="Pecorari M."/>
            <person name="Oliveira da Costa W.L."/>
            <person name="Giacobazzi E."/>
            <person name="da Costa Bahia J.R."/>
            <person name="De Sanctis V."/>
            <person name="Batista Lima K.V."/>
            <person name="Bertorelli R."/>
            <person name="Grottola A."/>
            <person name="Fabio A."/>
            <person name="Mariottini A."/>
            <person name="Ferretti P."/>
            <person name="Di Leva F."/>
            <person name="Fregni Serpini G."/>
            <person name="Tagliazucchi S."/>
            <person name="Rumpianesi F."/>
            <person name="Jousson O."/>
            <person name="Segata N."/>
            <person name="Tortoli E."/>
        </authorList>
    </citation>
    <scope>NUCLEOTIDE SEQUENCE [LARGE SCALE GENOMIC DNA]</scope>
    <source>
        <strain evidence="2 3">IEC33</strain>
    </source>
</reference>
<evidence type="ECO:0000313" key="3">
    <source>
        <dbReference type="Proteomes" id="UP000193285"/>
    </source>
</evidence>
<proteinExistence type="predicted"/>
<dbReference type="InterPro" id="IPR039422">
    <property type="entry name" value="MarR/SlyA-like"/>
</dbReference>
<sequence length="168" mass="18296">MKQTVRQTHRVPSRPAPDLDRIRYLILGAQREGSRMMAASLRETGLTPAQAEVLEVVKQHGPLTLAELGKRLVCETGSPSRLVDTLVQRGFISRERGEEDRRTVTLTLTALGDETVDEVVKHGGLRDHIAAHLTPHEVGDLANLLRKLLSATRTGEALALRFPAGGAG</sequence>
<dbReference type="Proteomes" id="UP000193285">
    <property type="component" value="Unassembled WGS sequence"/>
</dbReference>
<name>A0A1X2AL00_9MYCO</name>
<organism evidence="2 3">
    <name type="scientific">Mycobacterium paraense</name>
    <dbReference type="NCBI Taxonomy" id="767916"/>
    <lineage>
        <taxon>Bacteria</taxon>
        <taxon>Bacillati</taxon>
        <taxon>Actinomycetota</taxon>
        <taxon>Actinomycetes</taxon>
        <taxon>Mycobacteriales</taxon>
        <taxon>Mycobacteriaceae</taxon>
        <taxon>Mycobacterium</taxon>
        <taxon>Mycobacterium simiae complex</taxon>
    </lineage>
</organism>
<evidence type="ECO:0000259" key="1">
    <source>
        <dbReference type="PROSITE" id="PS50995"/>
    </source>
</evidence>
<dbReference type="EMBL" id="LQPN01000016">
    <property type="protein sequence ID" value="ORW52064.1"/>
    <property type="molecule type" value="Genomic_DNA"/>
</dbReference>
<gene>
    <name evidence="2" type="ORF">AWB90_03295</name>
</gene>
<dbReference type="InterPro" id="IPR000835">
    <property type="entry name" value="HTH_MarR-typ"/>
</dbReference>
<evidence type="ECO:0000313" key="2">
    <source>
        <dbReference type="EMBL" id="ORW52064.1"/>
    </source>
</evidence>
<accession>A0A1X2AL00</accession>
<feature type="domain" description="HTH marR-type" evidence="1">
    <location>
        <begin position="1"/>
        <end position="150"/>
    </location>
</feature>
<dbReference type="SMART" id="SM00347">
    <property type="entry name" value="HTH_MARR"/>
    <property type="match status" value="1"/>
</dbReference>
<dbReference type="GO" id="GO:0006950">
    <property type="term" value="P:response to stress"/>
    <property type="evidence" value="ECO:0007669"/>
    <property type="project" value="TreeGrafter"/>
</dbReference>
<dbReference type="OrthoDB" id="2600321at2"/>
<dbReference type="SUPFAM" id="SSF46785">
    <property type="entry name" value="Winged helix' DNA-binding domain"/>
    <property type="match status" value="1"/>
</dbReference>
<dbReference type="InterPro" id="IPR036388">
    <property type="entry name" value="WH-like_DNA-bd_sf"/>
</dbReference>
<dbReference type="Pfam" id="PF01047">
    <property type="entry name" value="MarR"/>
    <property type="match status" value="1"/>
</dbReference>
<dbReference type="Gene3D" id="1.10.10.10">
    <property type="entry name" value="Winged helix-like DNA-binding domain superfamily/Winged helix DNA-binding domain"/>
    <property type="match status" value="1"/>
</dbReference>
<dbReference type="RefSeq" id="WP_085189842.1">
    <property type="nucleotide sequence ID" value="NZ_LQPN01000016.1"/>
</dbReference>